<evidence type="ECO:0000313" key="6">
    <source>
        <dbReference type="Proteomes" id="UP000185479"/>
    </source>
</evidence>
<accession>A0A1L7CLX2</accession>
<organism evidence="4 6">
    <name type="scientific">Corynebacterium flavescens</name>
    <dbReference type="NCBI Taxonomy" id="28028"/>
    <lineage>
        <taxon>Bacteria</taxon>
        <taxon>Bacillati</taxon>
        <taxon>Actinomycetota</taxon>
        <taxon>Actinomycetes</taxon>
        <taxon>Mycobacteriales</taxon>
        <taxon>Corynebacteriaceae</taxon>
        <taxon>Corynebacterium</taxon>
    </lineage>
</organism>
<keyword evidence="6" id="KW-1185">Reference proteome</keyword>
<gene>
    <name evidence="5" type="ORF">CFL01nite_06350</name>
    <name evidence="4" type="ORF">CFLV_06215</name>
</gene>
<reference evidence="4 6" key="1">
    <citation type="submission" date="2014-08" db="EMBL/GenBank/DDBJ databases">
        <title>Complete genome sequence of Corynebacterium flavescens OJ8(T)(=DSM 20296(T)), isolated from cheese.</title>
        <authorList>
            <person name="Ruckert C."/>
            <person name="Albersmeier A."/>
            <person name="Winkler A."/>
            <person name="Kalinowski J."/>
        </authorList>
    </citation>
    <scope>NUCLEOTIDE SEQUENCE [LARGE SCALE GENOMIC DNA]</scope>
    <source>
        <strain evidence="4 6">OJ8</strain>
    </source>
</reference>
<dbReference type="Proteomes" id="UP000315353">
    <property type="component" value="Unassembled WGS sequence"/>
</dbReference>
<dbReference type="Proteomes" id="UP000185479">
    <property type="component" value="Chromosome"/>
</dbReference>
<dbReference type="EMBL" id="BJNB01000006">
    <property type="protein sequence ID" value="GEB97140.1"/>
    <property type="molecule type" value="Genomic_DNA"/>
</dbReference>
<dbReference type="SUPFAM" id="SSF53335">
    <property type="entry name" value="S-adenosyl-L-methionine-dependent methyltransferases"/>
    <property type="match status" value="1"/>
</dbReference>
<dbReference type="CDD" id="cd02440">
    <property type="entry name" value="AdoMet_MTases"/>
    <property type="match status" value="1"/>
</dbReference>
<evidence type="ECO:0000259" key="3">
    <source>
        <dbReference type="Pfam" id="PF13649"/>
    </source>
</evidence>
<dbReference type="EMBL" id="CP009246">
    <property type="protein sequence ID" value="APT86819.1"/>
    <property type="molecule type" value="Genomic_DNA"/>
</dbReference>
<dbReference type="Gene3D" id="3.40.50.150">
    <property type="entry name" value="Vaccinia Virus protein VP39"/>
    <property type="match status" value="1"/>
</dbReference>
<dbReference type="Pfam" id="PF13649">
    <property type="entry name" value="Methyltransf_25"/>
    <property type="match status" value="1"/>
</dbReference>
<dbReference type="AlphaFoldDB" id="A0A1L7CLX2"/>
<name>A0A1L7CLX2_CORFL</name>
<keyword evidence="2 4" id="KW-0808">Transferase</keyword>
<feature type="domain" description="Methyltransferase" evidence="3">
    <location>
        <begin position="49"/>
        <end position="140"/>
    </location>
</feature>
<keyword evidence="1 4" id="KW-0489">Methyltransferase</keyword>
<dbReference type="KEGG" id="cfc:CFLV_06215"/>
<evidence type="ECO:0000313" key="7">
    <source>
        <dbReference type="Proteomes" id="UP000315353"/>
    </source>
</evidence>
<evidence type="ECO:0000256" key="2">
    <source>
        <dbReference type="ARBA" id="ARBA00022679"/>
    </source>
</evidence>
<dbReference type="PANTHER" id="PTHR43861:SF1">
    <property type="entry name" value="TRANS-ACONITATE 2-METHYLTRANSFERASE"/>
    <property type="match status" value="1"/>
</dbReference>
<dbReference type="PANTHER" id="PTHR43861">
    <property type="entry name" value="TRANS-ACONITATE 2-METHYLTRANSFERASE-RELATED"/>
    <property type="match status" value="1"/>
</dbReference>
<dbReference type="InterPro" id="IPR041698">
    <property type="entry name" value="Methyltransf_25"/>
</dbReference>
<dbReference type="RefSeq" id="WP_075729786.1">
    <property type="nucleotide sequence ID" value="NZ_BJNB01000006.1"/>
</dbReference>
<sequence>MPTWKDLTSANPAHSENFARKWKILEAQGKDINGEARLVDAMVERHSRVLDAGCGSGRLGGELVRRGHTVVGVDVDPILIAHAEEDHPEGTWVVGDLSTDEVPAGDFDLAVAAGNVMAFIAVEGREQALRNIFNSLHPGGRFVAGFGEGRGWLFEDFIELAQSVGFNLDFRFSSWDLRRFSENSTFLVAVFSRPGADLLD</sequence>
<evidence type="ECO:0000256" key="1">
    <source>
        <dbReference type="ARBA" id="ARBA00022603"/>
    </source>
</evidence>
<dbReference type="OrthoDB" id="7062303at2"/>
<evidence type="ECO:0000313" key="4">
    <source>
        <dbReference type="EMBL" id="APT86819.1"/>
    </source>
</evidence>
<proteinExistence type="predicted"/>
<dbReference type="InterPro" id="IPR029063">
    <property type="entry name" value="SAM-dependent_MTases_sf"/>
</dbReference>
<dbReference type="GeneID" id="82880307"/>
<reference evidence="5 7" key="2">
    <citation type="submission" date="2019-06" db="EMBL/GenBank/DDBJ databases">
        <title>Whole genome shotgun sequence of Corynebacterium flavescens NBRC 14136.</title>
        <authorList>
            <person name="Hosoyama A."/>
            <person name="Uohara A."/>
            <person name="Ohji S."/>
            <person name="Ichikawa N."/>
        </authorList>
    </citation>
    <scope>NUCLEOTIDE SEQUENCE [LARGE SCALE GENOMIC DNA]</scope>
    <source>
        <strain evidence="5 7">NBRC 14136</strain>
    </source>
</reference>
<dbReference type="GO" id="GO:0032259">
    <property type="term" value="P:methylation"/>
    <property type="evidence" value="ECO:0007669"/>
    <property type="project" value="UniProtKB-KW"/>
</dbReference>
<evidence type="ECO:0000313" key="5">
    <source>
        <dbReference type="EMBL" id="GEB97140.1"/>
    </source>
</evidence>
<protein>
    <submittedName>
        <fullName evidence="4">SAM-dependent methyltransferase</fullName>
    </submittedName>
</protein>
<dbReference type="GO" id="GO:0008168">
    <property type="term" value="F:methyltransferase activity"/>
    <property type="evidence" value="ECO:0007669"/>
    <property type="project" value="UniProtKB-KW"/>
</dbReference>